<dbReference type="Proteomes" id="UP000218811">
    <property type="component" value="Unassembled WGS sequence"/>
</dbReference>
<evidence type="ECO:0000313" key="4">
    <source>
        <dbReference type="Proteomes" id="UP000218811"/>
    </source>
</evidence>
<protein>
    <submittedName>
        <fullName evidence="3">Uncharacterized protein</fullName>
    </submittedName>
</protein>
<feature type="transmembrane region" description="Helical" evidence="1">
    <location>
        <begin position="194"/>
        <end position="216"/>
    </location>
</feature>
<proteinExistence type="predicted"/>
<dbReference type="OrthoDB" id="3360032at2759"/>
<dbReference type="EMBL" id="KB467831">
    <property type="protein sequence ID" value="PCH34334.1"/>
    <property type="molecule type" value="Genomic_DNA"/>
</dbReference>
<feature type="signal peptide" evidence="2">
    <location>
        <begin position="1"/>
        <end position="21"/>
    </location>
</feature>
<keyword evidence="1" id="KW-1133">Transmembrane helix</keyword>
<dbReference type="OMA" id="LPWINAY"/>
<keyword evidence="2" id="KW-0732">Signal</keyword>
<keyword evidence="1" id="KW-0472">Membrane</keyword>
<dbReference type="STRING" id="742152.A0A2H3JCD0"/>
<organism evidence="3 4">
    <name type="scientific">Wolfiporia cocos (strain MD-104)</name>
    <name type="common">Brown rot fungus</name>
    <dbReference type="NCBI Taxonomy" id="742152"/>
    <lineage>
        <taxon>Eukaryota</taxon>
        <taxon>Fungi</taxon>
        <taxon>Dikarya</taxon>
        <taxon>Basidiomycota</taxon>
        <taxon>Agaricomycotina</taxon>
        <taxon>Agaricomycetes</taxon>
        <taxon>Polyporales</taxon>
        <taxon>Phaeolaceae</taxon>
        <taxon>Wolfiporia</taxon>
    </lineage>
</organism>
<dbReference type="AlphaFoldDB" id="A0A2H3JCD0"/>
<gene>
    <name evidence="3" type="ORF">WOLCODRAFT_87422</name>
</gene>
<sequence>MWRNIILVLGAVVWCATSVLANTEIVNFEVVRSSVISLPSQSVNWTVLSPEHPEKLLIIQPARLRTPLQDVCTQYPSGSPCPHELWFILDLDDAPWQQYAKLTLRISWPASSPVDFSIEVDSPVSLLSTSTAQDSGNGTTTRQMLARIRAVDTGVRTPSLDVTINSHTLELLAEPVSFIVIVEPLYLNVLPASVLLIVLFLVPVIGVAAFIVAPFANDYLENIARQARAEIDVAEKKTS</sequence>
<name>A0A2H3JCD0_WOLCO</name>
<feature type="chain" id="PRO_5013702377" evidence="2">
    <location>
        <begin position="22"/>
        <end position="239"/>
    </location>
</feature>
<keyword evidence="1" id="KW-0812">Transmembrane</keyword>
<evidence type="ECO:0000256" key="1">
    <source>
        <dbReference type="SAM" id="Phobius"/>
    </source>
</evidence>
<reference evidence="3 4" key="1">
    <citation type="journal article" date="2012" name="Science">
        <title>The Paleozoic origin of enzymatic lignin decomposition reconstructed from 31 fungal genomes.</title>
        <authorList>
            <person name="Floudas D."/>
            <person name="Binder M."/>
            <person name="Riley R."/>
            <person name="Barry K."/>
            <person name="Blanchette R.A."/>
            <person name="Henrissat B."/>
            <person name="Martinez A.T."/>
            <person name="Otillar R."/>
            <person name="Spatafora J.W."/>
            <person name="Yadav J.S."/>
            <person name="Aerts A."/>
            <person name="Benoit I."/>
            <person name="Boyd A."/>
            <person name="Carlson A."/>
            <person name="Copeland A."/>
            <person name="Coutinho P.M."/>
            <person name="de Vries R.P."/>
            <person name="Ferreira P."/>
            <person name="Findley K."/>
            <person name="Foster B."/>
            <person name="Gaskell J."/>
            <person name="Glotzer D."/>
            <person name="Gorecki P."/>
            <person name="Heitman J."/>
            <person name="Hesse C."/>
            <person name="Hori C."/>
            <person name="Igarashi K."/>
            <person name="Jurgens J.A."/>
            <person name="Kallen N."/>
            <person name="Kersten P."/>
            <person name="Kohler A."/>
            <person name="Kuees U."/>
            <person name="Kumar T.K.A."/>
            <person name="Kuo A."/>
            <person name="LaButti K."/>
            <person name="Larrondo L.F."/>
            <person name="Lindquist E."/>
            <person name="Ling A."/>
            <person name="Lombard V."/>
            <person name="Lucas S."/>
            <person name="Lundell T."/>
            <person name="Martin R."/>
            <person name="McLaughlin D.J."/>
            <person name="Morgenstern I."/>
            <person name="Morin E."/>
            <person name="Murat C."/>
            <person name="Nagy L.G."/>
            <person name="Nolan M."/>
            <person name="Ohm R.A."/>
            <person name="Patyshakuliyeva A."/>
            <person name="Rokas A."/>
            <person name="Ruiz-Duenas F.J."/>
            <person name="Sabat G."/>
            <person name="Salamov A."/>
            <person name="Samejima M."/>
            <person name="Schmutz J."/>
            <person name="Slot J.C."/>
            <person name="St John F."/>
            <person name="Stenlid J."/>
            <person name="Sun H."/>
            <person name="Sun S."/>
            <person name="Syed K."/>
            <person name="Tsang A."/>
            <person name="Wiebenga A."/>
            <person name="Young D."/>
            <person name="Pisabarro A."/>
            <person name="Eastwood D.C."/>
            <person name="Martin F."/>
            <person name="Cullen D."/>
            <person name="Grigoriev I.V."/>
            <person name="Hibbett D.S."/>
        </authorList>
    </citation>
    <scope>NUCLEOTIDE SEQUENCE [LARGE SCALE GENOMIC DNA]</scope>
    <source>
        <strain evidence="3 4">MD-104</strain>
    </source>
</reference>
<evidence type="ECO:0000256" key="2">
    <source>
        <dbReference type="SAM" id="SignalP"/>
    </source>
</evidence>
<accession>A0A2H3JCD0</accession>
<keyword evidence="4" id="KW-1185">Reference proteome</keyword>
<evidence type="ECO:0000313" key="3">
    <source>
        <dbReference type="EMBL" id="PCH34334.1"/>
    </source>
</evidence>